<name>A0A074TQX9_9RHOB</name>
<feature type="region of interest" description="Disordered" evidence="1">
    <location>
        <begin position="54"/>
        <end position="77"/>
    </location>
</feature>
<dbReference type="Proteomes" id="UP000027725">
    <property type="component" value="Unassembled WGS sequence"/>
</dbReference>
<dbReference type="eggNOG" id="COG5457">
    <property type="taxonomic scope" value="Bacteria"/>
</dbReference>
<protein>
    <recommendedName>
        <fullName evidence="4">DUF1127 domain-containing protein</fullName>
    </recommendedName>
</protein>
<evidence type="ECO:0000256" key="1">
    <source>
        <dbReference type="SAM" id="MobiDB-lite"/>
    </source>
</evidence>
<evidence type="ECO:0000313" key="3">
    <source>
        <dbReference type="Proteomes" id="UP000027725"/>
    </source>
</evidence>
<dbReference type="AlphaFoldDB" id="A0A074TQX9"/>
<evidence type="ECO:0000313" key="2">
    <source>
        <dbReference type="EMBL" id="KEP71368.1"/>
    </source>
</evidence>
<dbReference type="EMBL" id="JHEH01000002">
    <property type="protein sequence ID" value="KEP71368.1"/>
    <property type="molecule type" value="Genomic_DNA"/>
</dbReference>
<dbReference type="RefSeq" id="WP_038061988.1">
    <property type="nucleotide sequence ID" value="NZ_JHEH01000002.1"/>
</dbReference>
<proteinExistence type="predicted"/>
<reference evidence="2 3" key="1">
    <citation type="submission" date="2014-03" db="EMBL/GenBank/DDBJ databases">
        <title>The draft genome sequence of Thioclava dalianensis DLFJ1-1.</title>
        <authorList>
            <person name="Lai Q."/>
            <person name="Shao Z."/>
        </authorList>
    </citation>
    <scope>NUCLEOTIDE SEQUENCE [LARGE SCALE GENOMIC DNA]</scope>
    <source>
        <strain evidence="2 3">DLFJ1-1</strain>
    </source>
</reference>
<feature type="compositionally biased region" description="Basic and acidic residues" evidence="1">
    <location>
        <begin position="56"/>
        <end position="67"/>
    </location>
</feature>
<organism evidence="2 3">
    <name type="scientific">Thioclava dalianensis</name>
    <dbReference type="NCBI Taxonomy" id="1185766"/>
    <lineage>
        <taxon>Bacteria</taxon>
        <taxon>Pseudomonadati</taxon>
        <taxon>Pseudomonadota</taxon>
        <taxon>Alphaproteobacteria</taxon>
        <taxon>Rhodobacterales</taxon>
        <taxon>Paracoccaceae</taxon>
        <taxon>Thioclava</taxon>
    </lineage>
</organism>
<accession>A0A074TQX9</accession>
<dbReference type="STRING" id="1185766.SAMN05216224_101283"/>
<comment type="caution">
    <text evidence="2">The sequence shown here is derived from an EMBL/GenBank/DDBJ whole genome shotgun (WGS) entry which is preliminary data.</text>
</comment>
<sequence>MSDRSLSRRGISHASHRRLFATLSARIATALALQRSRRDLRKLDAKLLRDVGLSETEAHSEARRRAWDAPAHWRQPH</sequence>
<gene>
    <name evidence="2" type="ORF">DL1_07185</name>
</gene>
<keyword evidence="3" id="KW-1185">Reference proteome</keyword>
<evidence type="ECO:0008006" key="4">
    <source>
        <dbReference type="Google" id="ProtNLM"/>
    </source>
</evidence>
<dbReference type="OrthoDB" id="8096613at2"/>